<dbReference type="EMBL" id="BGZK01000701">
    <property type="protein sequence ID" value="GBP56814.1"/>
    <property type="molecule type" value="Genomic_DNA"/>
</dbReference>
<gene>
    <name evidence="1" type="ORF">EVAR_91466_1</name>
</gene>
<sequence>MRELGILLIPGGFARLDIECVSSSLIDFAVNSNVVPAFNSGPGIIFDSNPVLPIESNSNSTLSFDPGPVINVFPFSINHARRNQTEGLPVALKNFKRLPPSPPGASTSGINQRKAKACAGRKTARASHKTTKILCVIIAMNTIHQKYRMIKCTSYGAINQVFIGPPSEATLPQSFLFQIENLGLQASPVQLRIANERHHRL</sequence>
<evidence type="ECO:0000313" key="1">
    <source>
        <dbReference type="EMBL" id="GBP56814.1"/>
    </source>
</evidence>
<dbReference type="AlphaFoldDB" id="A0A4C1X394"/>
<accession>A0A4C1X394</accession>
<evidence type="ECO:0000313" key="2">
    <source>
        <dbReference type="Proteomes" id="UP000299102"/>
    </source>
</evidence>
<protein>
    <submittedName>
        <fullName evidence="1">Uncharacterized protein</fullName>
    </submittedName>
</protein>
<reference evidence="1 2" key="1">
    <citation type="journal article" date="2019" name="Commun. Biol.">
        <title>The bagworm genome reveals a unique fibroin gene that provides high tensile strength.</title>
        <authorList>
            <person name="Kono N."/>
            <person name="Nakamura H."/>
            <person name="Ohtoshi R."/>
            <person name="Tomita M."/>
            <person name="Numata K."/>
            <person name="Arakawa K."/>
        </authorList>
    </citation>
    <scope>NUCLEOTIDE SEQUENCE [LARGE SCALE GENOMIC DNA]</scope>
</reference>
<name>A0A4C1X394_EUMVA</name>
<keyword evidence="2" id="KW-1185">Reference proteome</keyword>
<organism evidence="1 2">
    <name type="scientific">Eumeta variegata</name>
    <name type="common">Bagworm moth</name>
    <name type="synonym">Eumeta japonica</name>
    <dbReference type="NCBI Taxonomy" id="151549"/>
    <lineage>
        <taxon>Eukaryota</taxon>
        <taxon>Metazoa</taxon>
        <taxon>Ecdysozoa</taxon>
        <taxon>Arthropoda</taxon>
        <taxon>Hexapoda</taxon>
        <taxon>Insecta</taxon>
        <taxon>Pterygota</taxon>
        <taxon>Neoptera</taxon>
        <taxon>Endopterygota</taxon>
        <taxon>Lepidoptera</taxon>
        <taxon>Glossata</taxon>
        <taxon>Ditrysia</taxon>
        <taxon>Tineoidea</taxon>
        <taxon>Psychidae</taxon>
        <taxon>Oiketicinae</taxon>
        <taxon>Eumeta</taxon>
    </lineage>
</organism>
<proteinExistence type="predicted"/>
<dbReference type="Proteomes" id="UP000299102">
    <property type="component" value="Unassembled WGS sequence"/>
</dbReference>
<comment type="caution">
    <text evidence="1">The sequence shown here is derived from an EMBL/GenBank/DDBJ whole genome shotgun (WGS) entry which is preliminary data.</text>
</comment>